<dbReference type="GO" id="GO:0003677">
    <property type="term" value="F:DNA binding"/>
    <property type="evidence" value="ECO:0007669"/>
    <property type="project" value="UniProtKB-KW"/>
</dbReference>
<dbReference type="PANTHER" id="PTHR42756">
    <property type="entry name" value="TRANSCRIPTIONAL REGULATOR, MARR"/>
    <property type="match status" value="1"/>
</dbReference>
<evidence type="ECO:0000313" key="5">
    <source>
        <dbReference type="EMBL" id="GGL41928.1"/>
    </source>
</evidence>
<comment type="caution">
    <text evidence="5">The sequence shown here is derived from an EMBL/GenBank/DDBJ whole genome shotgun (WGS) entry which is preliminary data.</text>
</comment>
<evidence type="ECO:0000256" key="1">
    <source>
        <dbReference type="ARBA" id="ARBA00023015"/>
    </source>
</evidence>
<dbReference type="Gene3D" id="1.10.10.10">
    <property type="entry name" value="Winged helix-like DNA-binding domain superfamily/Winged helix DNA-binding domain"/>
    <property type="match status" value="1"/>
</dbReference>
<dbReference type="PROSITE" id="PS50995">
    <property type="entry name" value="HTH_MARR_2"/>
    <property type="match status" value="1"/>
</dbReference>
<evidence type="ECO:0000313" key="6">
    <source>
        <dbReference type="Proteomes" id="UP000638263"/>
    </source>
</evidence>
<keyword evidence="6" id="KW-1185">Reference proteome</keyword>
<keyword evidence="1" id="KW-0805">Transcription regulation</keyword>
<dbReference type="RefSeq" id="WP_063000745.1">
    <property type="nucleotide sequence ID" value="NZ_BMMH01000029.1"/>
</dbReference>
<dbReference type="InterPro" id="IPR036390">
    <property type="entry name" value="WH_DNA-bd_sf"/>
</dbReference>
<dbReference type="SMART" id="SM00347">
    <property type="entry name" value="HTH_MARR"/>
    <property type="match status" value="1"/>
</dbReference>
<reference evidence="5" key="2">
    <citation type="submission" date="2020-09" db="EMBL/GenBank/DDBJ databases">
        <authorList>
            <person name="Sun Q."/>
            <person name="Zhou Y."/>
        </authorList>
    </citation>
    <scope>NUCLEOTIDE SEQUENCE</scope>
    <source>
        <strain evidence="5">CGMCC 4.3508</strain>
    </source>
</reference>
<proteinExistence type="predicted"/>
<dbReference type="GO" id="GO:0003700">
    <property type="term" value="F:DNA-binding transcription factor activity"/>
    <property type="evidence" value="ECO:0007669"/>
    <property type="project" value="InterPro"/>
</dbReference>
<dbReference type="EMBL" id="BMMH01000029">
    <property type="protein sequence ID" value="GGL41928.1"/>
    <property type="molecule type" value="Genomic_DNA"/>
</dbReference>
<dbReference type="Proteomes" id="UP000638263">
    <property type="component" value="Unassembled WGS sequence"/>
</dbReference>
<dbReference type="PANTHER" id="PTHR42756:SF1">
    <property type="entry name" value="TRANSCRIPTIONAL REPRESSOR OF EMRAB OPERON"/>
    <property type="match status" value="1"/>
</dbReference>
<evidence type="ECO:0000256" key="2">
    <source>
        <dbReference type="ARBA" id="ARBA00023125"/>
    </source>
</evidence>
<keyword evidence="2" id="KW-0238">DNA-binding</keyword>
<evidence type="ECO:0000259" key="4">
    <source>
        <dbReference type="PROSITE" id="PS50995"/>
    </source>
</evidence>
<dbReference type="InterPro" id="IPR000835">
    <property type="entry name" value="HTH_MarR-typ"/>
</dbReference>
<organism evidence="5 6">
    <name type="scientific">Nocardia jinanensis</name>
    <dbReference type="NCBI Taxonomy" id="382504"/>
    <lineage>
        <taxon>Bacteria</taxon>
        <taxon>Bacillati</taxon>
        <taxon>Actinomycetota</taxon>
        <taxon>Actinomycetes</taxon>
        <taxon>Mycobacteriales</taxon>
        <taxon>Nocardiaceae</taxon>
        <taxon>Nocardia</taxon>
    </lineage>
</organism>
<accession>A0A917RXF0</accession>
<reference evidence="5" key="1">
    <citation type="journal article" date="2014" name="Int. J. Syst. Evol. Microbiol.">
        <title>Complete genome sequence of Corynebacterium casei LMG S-19264T (=DSM 44701T), isolated from a smear-ripened cheese.</title>
        <authorList>
            <consortium name="US DOE Joint Genome Institute (JGI-PGF)"/>
            <person name="Walter F."/>
            <person name="Albersmeier A."/>
            <person name="Kalinowski J."/>
            <person name="Ruckert C."/>
        </authorList>
    </citation>
    <scope>NUCLEOTIDE SEQUENCE</scope>
    <source>
        <strain evidence="5">CGMCC 4.3508</strain>
    </source>
</reference>
<dbReference type="Pfam" id="PF01047">
    <property type="entry name" value="MarR"/>
    <property type="match status" value="1"/>
</dbReference>
<evidence type="ECO:0000256" key="3">
    <source>
        <dbReference type="ARBA" id="ARBA00023163"/>
    </source>
</evidence>
<dbReference type="InterPro" id="IPR036388">
    <property type="entry name" value="WH-like_DNA-bd_sf"/>
</dbReference>
<gene>
    <name evidence="5" type="primary">marR</name>
    <name evidence="5" type="ORF">GCM10011588_65860</name>
</gene>
<protein>
    <submittedName>
        <fullName evidence="5">MarR family transcriptional regulator</fullName>
    </submittedName>
</protein>
<keyword evidence="3" id="KW-0804">Transcription</keyword>
<dbReference type="SUPFAM" id="SSF46785">
    <property type="entry name" value="Winged helix' DNA-binding domain"/>
    <property type="match status" value="1"/>
</dbReference>
<feature type="domain" description="HTH marR-type" evidence="4">
    <location>
        <begin position="21"/>
        <end position="150"/>
    </location>
</feature>
<dbReference type="AlphaFoldDB" id="A0A917RXF0"/>
<name>A0A917RXF0_9NOCA</name>
<dbReference type="PRINTS" id="PR00598">
    <property type="entry name" value="HTHMARR"/>
</dbReference>
<sequence length="158" mass="17656">MDTEDSRHTAGHEGIDEHARPGLLLALLGQFAMHRLREAHTVHRLTPRQFQLMVLLNQAGVLNQSELATAMNVAASVLVTHLNPLEADGLIARTRDPRDRRRHVITLTELGVVRLAESERAQLDAEDRLFIALGSSEREQLRALLSRVYASTERPDAC</sequence>